<keyword evidence="2" id="KW-1185">Reference proteome</keyword>
<dbReference type="Proteomes" id="UP000775547">
    <property type="component" value="Unassembled WGS sequence"/>
</dbReference>
<gene>
    <name evidence="1" type="ORF">DXG03_004626</name>
</gene>
<reference evidence="1" key="1">
    <citation type="submission" date="2020-07" db="EMBL/GenBank/DDBJ databases">
        <authorList>
            <person name="Nieuwenhuis M."/>
            <person name="Van De Peppel L.J.J."/>
        </authorList>
    </citation>
    <scope>NUCLEOTIDE SEQUENCE</scope>
    <source>
        <strain evidence="1">AP01</strain>
        <tissue evidence="1">Mycelium</tissue>
    </source>
</reference>
<protein>
    <submittedName>
        <fullName evidence="1">Uncharacterized protein</fullName>
    </submittedName>
</protein>
<evidence type="ECO:0000313" key="2">
    <source>
        <dbReference type="Proteomes" id="UP000775547"/>
    </source>
</evidence>
<sequence length="155" mass="17713">MGCISCTFLKEILVIGRRLLNNLLWHPGTLVPDSQGYVAGVEGRRVGKHKYIVARHVGHTRNPVVIFVLKRPIDWTDAGKDEVTSNLTTYIEEQFHLTRYTTIYALGGIGPHWAVWKMEKSDHILQSIHGWQDDISSDSSFAQFERIVKLVHHIQ</sequence>
<name>A0A9P7GAL4_9AGAR</name>
<evidence type="ECO:0000313" key="1">
    <source>
        <dbReference type="EMBL" id="KAG5646024.1"/>
    </source>
</evidence>
<dbReference type="AlphaFoldDB" id="A0A9P7GAL4"/>
<accession>A0A9P7GAL4</accession>
<organism evidence="1 2">
    <name type="scientific">Asterophora parasitica</name>
    <dbReference type="NCBI Taxonomy" id="117018"/>
    <lineage>
        <taxon>Eukaryota</taxon>
        <taxon>Fungi</taxon>
        <taxon>Dikarya</taxon>
        <taxon>Basidiomycota</taxon>
        <taxon>Agaricomycotina</taxon>
        <taxon>Agaricomycetes</taxon>
        <taxon>Agaricomycetidae</taxon>
        <taxon>Agaricales</taxon>
        <taxon>Tricholomatineae</taxon>
        <taxon>Lyophyllaceae</taxon>
        <taxon>Asterophora</taxon>
    </lineage>
</organism>
<dbReference type="OrthoDB" id="2846734at2759"/>
<comment type="caution">
    <text evidence="1">The sequence shown here is derived from an EMBL/GenBank/DDBJ whole genome shotgun (WGS) entry which is preliminary data.</text>
</comment>
<proteinExistence type="predicted"/>
<dbReference type="EMBL" id="JABCKV010000028">
    <property type="protein sequence ID" value="KAG5646024.1"/>
    <property type="molecule type" value="Genomic_DNA"/>
</dbReference>
<reference evidence="1" key="2">
    <citation type="submission" date="2021-10" db="EMBL/GenBank/DDBJ databases">
        <title>Phylogenomics reveals ancestral predisposition of the termite-cultivated fungus Termitomyces towards a domesticated lifestyle.</title>
        <authorList>
            <person name="Auxier B."/>
            <person name="Grum-Grzhimaylo A."/>
            <person name="Cardenas M.E."/>
            <person name="Lodge J.D."/>
            <person name="Laessoe T."/>
            <person name="Pedersen O."/>
            <person name="Smith M.E."/>
            <person name="Kuyper T.W."/>
            <person name="Franco-Molano E.A."/>
            <person name="Baroni T.J."/>
            <person name="Aanen D.K."/>
        </authorList>
    </citation>
    <scope>NUCLEOTIDE SEQUENCE</scope>
    <source>
        <strain evidence="1">AP01</strain>
        <tissue evidence="1">Mycelium</tissue>
    </source>
</reference>